<dbReference type="SUPFAM" id="SSF53474">
    <property type="entry name" value="alpha/beta-Hydrolases"/>
    <property type="match status" value="1"/>
</dbReference>
<organism evidence="1 2">
    <name type="scientific">Turicimonas muris</name>
    <dbReference type="NCBI Taxonomy" id="1796652"/>
    <lineage>
        <taxon>Bacteria</taxon>
        <taxon>Pseudomonadati</taxon>
        <taxon>Pseudomonadota</taxon>
        <taxon>Betaproteobacteria</taxon>
        <taxon>Burkholderiales</taxon>
        <taxon>Sutterellaceae</taxon>
        <taxon>Turicimonas</taxon>
    </lineage>
</organism>
<dbReference type="EMBL" id="NHMP01000002">
    <property type="protein sequence ID" value="OXE50193.1"/>
    <property type="molecule type" value="Genomic_DNA"/>
</dbReference>
<dbReference type="Proteomes" id="UP000214610">
    <property type="component" value="Unassembled WGS sequence"/>
</dbReference>
<keyword evidence="2" id="KW-1185">Reference proteome</keyword>
<reference evidence="2" key="1">
    <citation type="submission" date="2017-05" db="EMBL/GenBank/DDBJ databases">
        <title>Improved OligoMM genomes.</title>
        <authorList>
            <person name="Garzetti D."/>
        </authorList>
    </citation>
    <scope>NUCLEOTIDE SEQUENCE [LARGE SCALE GENOMIC DNA]</scope>
    <source>
        <strain evidence="2">YL45</strain>
    </source>
</reference>
<name>A0A227KPW1_9BURK</name>
<dbReference type="Gene3D" id="3.40.50.1820">
    <property type="entry name" value="alpha/beta hydrolase"/>
    <property type="match status" value="1"/>
</dbReference>
<dbReference type="InterPro" id="IPR029058">
    <property type="entry name" value="AB_hydrolase_fold"/>
</dbReference>
<gene>
    <name evidence="1" type="ORF">ADH67_04105</name>
</gene>
<evidence type="ECO:0000313" key="1">
    <source>
        <dbReference type="EMBL" id="OXE50193.1"/>
    </source>
</evidence>
<protein>
    <recommendedName>
        <fullName evidence="3">Alpha/beta hydrolase</fullName>
    </recommendedName>
</protein>
<comment type="caution">
    <text evidence="1">The sequence shown here is derived from an EMBL/GenBank/DDBJ whole genome shotgun (WGS) entry which is preliminary data.</text>
</comment>
<dbReference type="PANTHER" id="PTHR42103:SF2">
    <property type="entry name" value="AB HYDROLASE-1 DOMAIN-CONTAINING PROTEIN"/>
    <property type="match status" value="1"/>
</dbReference>
<sequence length="252" mass="28187">MKGNQTFLELNISAEFLIYLKLHASVKWGVRTIEEKMAIKEIEMTVRGKSGNLETRLSIPGCAPKGIAFLSHPHPLFGGNMNNKVIHALNKSFLQENWITVRHNFRGVGKSQGVYDNGAGETEDLLALVQFYLELPEIKALFSSKPKTCFSGFSFGTYVSCNAAFSNAPDFLLLLGTAAEKWKFDLPAVPTFLIHGEKDEVIPLKDALEWAGRFGQAVTVIPNTDHFFSKQIPLLQAMIKRAITWMNHYDPL</sequence>
<accession>A0A227KPW1</accession>
<evidence type="ECO:0000313" key="2">
    <source>
        <dbReference type="Proteomes" id="UP000214610"/>
    </source>
</evidence>
<dbReference type="PANTHER" id="PTHR42103">
    <property type="entry name" value="ALPHA/BETA-HYDROLASES SUPERFAMILY PROTEIN"/>
    <property type="match status" value="1"/>
</dbReference>
<dbReference type="AlphaFoldDB" id="A0A227KPW1"/>
<proteinExistence type="predicted"/>
<evidence type="ECO:0008006" key="3">
    <source>
        <dbReference type="Google" id="ProtNLM"/>
    </source>
</evidence>